<comment type="subcellular location">
    <subcellularLocation>
        <location evidence="1">Cell membrane</location>
        <topology evidence="1">Single-pass type II membrane protein</topology>
    </subcellularLocation>
</comment>
<evidence type="ECO:0000313" key="6">
    <source>
        <dbReference type="EMBL" id="MDJ1184312.1"/>
    </source>
</evidence>
<gene>
    <name evidence="6" type="primary">sodX</name>
    <name evidence="6" type="ORF">PMH09_14095</name>
</gene>
<dbReference type="InterPro" id="IPR036286">
    <property type="entry name" value="LexA/Signal_pep-like_sf"/>
</dbReference>
<name>A0ABT7BZT2_9CYAN</name>
<dbReference type="GO" id="GO:0008233">
    <property type="term" value="F:peptidase activity"/>
    <property type="evidence" value="ECO:0007669"/>
    <property type="project" value="UniProtKB-KW"/>
</dbReference>
<evidence type="ECO:0000313" key="7">
    <source>
        <dbReference type="Proteomes" id="UP001232992"/>
    </source>
</evidence>
<dbReference type="InterPro" id="IPR019533">
    <property type="entry name" value="Peptidase_S26"/>
</dbReference>
<dbReference type="InterPro" id="IPR014124">
    <property type="entry name" value="Pept_S26A_Sod_Ni_maturase"/>
</dbReference>
<evidence type="ECO:0000259" key="5">
    <source>
        <dbReference type="Pfam" id="PF10502"/>
    </source>
</evidence>
<dbReference type="CDD" id="cd06530">
    <property type="entry name" value="S26_SPase_I"/>
    <property type="match status" value="1"/>
</dbReference>
<dbReference type="InterPro" id="IPR000223">
    <property type="entry name" value="Pept_S26A_signal_pept_1"/>
</dbReference>
<protein>
    <submittedName>
        <fullName evidence="6">Nickel-type superoxide dismutase maturation protease</fullName>
    </submittedName>
</protein>
<evidence type="ECO:0000256" key="2">
    <source>
        <dbReference type="ARBA" id="ARBA00009370"/>
    </source>
</evidence>
<feature type="domain" description="Peptidase S26" evidence="5">
    <location>
        <begin position="22"/>
        <end position="81"/>
    </location>
</feature>
<reference evidence="6 7" key="1">
    <citation type="submission" date="2023-01" db="EMBL/GenBank/DDBJ databases">
        <title>Novel diversity within Roseofilum (Cyanobacteria; Desertifilaceae) from marine benthic mats with descriptions of four novel species.</title>
        <authorList>
            <person name="Wang Y."/>
            <person name="Berthold D.E."/>
            <person name="Hu J."/>
            <person name="Lefler F.W."/>
            <person name="Laughinghouse H.D. IV."/>
        </authorList>
    </citation>
    <scope>NUCLEOTIDE SEQUENCE [LARGE SCALE GENOMIC DNA]</scope>
    <source>
        <strain evidence="6 7">BLCC-M143</strain>
    </source>
</reference>
<keyword evidence="3 6" id="KW-0645">Protease</keyword>
<comment type="similarity">
    <text evidence="2">Belongs to the peptidase S26 family.</text>
</comment>
<dbReference type="Pfam" id="PF10502">
    <property type="entry name" value="Peptidase_S26"/>
    <property type="match status" value="1"/>
</dbReference>
<accession>A0ABT7BZT2</accession>
<organism evidence="6 7">
    <name type="scientific">Roseofilum casamattae BLCC-M143</name>
    <dbReference type="NCBI Taxonomy" id="3022442"/>
    <lineage>
        <taxon>Bacteria</taxon>
        <taxon>Bacillati</taxon>
        <taxon>Cyanobacteriota</taxon>
        <taxon>Cyanophyceae</taxon>
        <taxon>Desertifilales</taxon>
        <taxon>Desertifilaceae</taxon>
        <taxon>Roseofilum</taxon>
        <taxon>Roseofilum casamattae</taxon>
    </lineage>
</organism>
<evidence type="ECO:0000256" key="1">
    <source>
        <dbReference type="ARBA" id="ARBA00004401"/>
    </source>
</evidence>
<dbReference type="PANTHER" id="PTHR43390">
    <property type="entry name" value="SIGNAL PEPTIDASE I"/>
    <property type="match status" value="1"/>
</dbReference>
<dbReference type="PANTHER" id="PTHR43390:SF1">
    <property type="entry name" value="CHLOROPLAST PROCESSING PEPTIDASE"/>
    <property type="match status" value="1"/>
</dbReference>
<dbReference type="PROSITE" id="PS00501">
    <property type="entry name" value="SPASE_I_1"/>
    <property type="match status" value="1"/>
</dbReference>
<sequence>MMSSIRSSTIWDILLWLGRQRQRFRVSGVSMLPTLQPGDEVLVDRRAYWRSPPAIDDIVILQTPDRQDLWSIKRVTAVNPDGSCFVRGDNRAHSTDSRSFGWVPPTLLLGRVTSHFL</sequence>
<keyword evidence="4" id="KW-0378">Hydrolase</keyword>
<dbReference type="RefSeq" id="WP_283758966.1">
    <property type="nucleotide sequence ID" value="NZ_JAQOSQ010000014.1"/>
</dbReference>
<dbReference type="InterPro" id="IPR019756">
    <property type="entry name" value="Pept_S26A_signal_pept_1_Ser-AS"/>
</dbReference>
<evidence type="ECO:0000256" key="4">
    <source>
        <dbReference type="ARBA" id="ARBA00022801"/>
    </source>
</evidence>
<dbReference type="NCBIfam" id="TIGR02754">
    <property type="entry name" value="sod_Ni_protease"/>
    <property type="match status" value="1"/>
</dbReference>
<dbReference type="GO" id="GO:0006508">
    <property type="term" value="P:proteolysis"/>
    <property type="evidence" value="ECO:0007669"/>
    <property type="project" value="UniProtKB-KW"/>
</dbReference>
<comment type="caution">
    <text evidence="6">The sequence shown here is derived from an EMBL/GenBank/DDBJ whole genome shotgun (WGS) entry which is preliminary data.</text>
</comment>
<keyword evidence="7" id="KW-1185">Reference proteome</keyword>
<dbReference type="Gene3D" id="2.10.109.10">
    <property type="entry name" value="Umud Fragment, subunit A"/>
    <property type="match status" value="1"/>
</dbReference>
<dbReference type="Proteomes" id="UP001232992">
    <property type="component" value="Unassembled WGS sequence"/>
</dbReference>
<dbReference type="EMBL" id="JAQOSQ010000014">
    <property type="protein sequence ID" value="MDJ1184312.1"/>
    <property type="molecule type" value="Genomic_DNA"/>
</dbReference>
<dbReference type="SUPFAM" id="SSF51306">
    <property type="entry name" value="LexA/Signal peptidase"/>
    <property type="match status" value="1"/>
</dbReference>
<dbReference type="PRINTS" id="PR00727">
    <property type="entry name" value="LEADERPTASE"/>
</dbReference>
<proteinExistence type="inferred from homology"/>
<evidence type="ECO:0000256" key="3">
    <source>
        <dbReference type="ARBA" id="ARBA00022670"/>
    </source>
</evidence>